<keyword evidence="6" id="KW-0687">Ribonucleoprotein</keyword>
<keyword evidence="9" id="KW-1185">Reference proteome</keyword>
<proteinExistence type="inferred from homology"/>
<protein>
    <recommendedName>
        <fullName evidence="7">Small ribosomal subunit protein uS17c</fullName>
    </recommendedName>
</protein>
<keyword evidence="5" id="KW-0689">Ribosomal protein</keyword>
<dbReference type="InterPro" id="IPR019984">
    <property type="entry name" value="Ribosomal_uS17_bact/chlr"/>
</dbReference>
<evidence type="ECO:0000256" key="3">
    <source>
        <dbReference type="ARBA" id="ARBA00022730"/>
    </source>
</evidence>
<evidence type="ECO:0000313" key="9">
    <source>
        <dbReference type="Proteomes" id="UP000886520"/>
    </source>
</evidence>
<dbReference type="HAMAP" id="MF_01345_B">
    <property type="entry name" value="Ribosomal_uS17_B"/>
    <property type="match status" value="1"/>
</dbReference>
<dbReference type="GO" id="GO:1990904">
    <property type="term" value="C:ribonucleoprotein complex"/>
    <property type="evidence" value="ECO:0007669"/>
    <property type="project" value="UniProtKB-KW"/>
</dbReference>
<evidence type="ECO:0000256" key="2">
    <source>
        <dbReference type="ARBA" id="ARBA00010254"/>
    </source>
</evidence>
<dbReference type="OrthoDB" id="274752at2759"/>
<gene>
    <name evidence="8" type="ORF">GOP47_0006658</name>
</gene>
<evidence type="ECO:0000256" key="4">
    <source>
        <dbReference type="ARBA" id="ARBA00022884"/>
    </source>
</evidence>
<keyword evidence="3" id="KW-0699">rRNA-binding</keyword>
<dbReference type="Gene3D" id="2.40.50.140">
    <property type="entry name" value="Nucleic acid-binding proteins"/>
    <property type="match status" value="1"/>
</dbReference>
<evidence type="ECO:0000256" key="5">
    <source>
        <dbReference type="ARBA" id="ARBA00022980"/>
    </source>
</evidence>
<evidence type="ECO:0000256" key="7">
    <source>
        <dbReference type="ARBA" id="ARBA00035251"/>
    </source>
</evidence>
<keyword evidence="4" id="KW-0694">RNA-binding</keyword>
<comment type="function">
    <text evidence="1">One of the primary rRNA binding proteins, it binds specifically to the 5'-end of 16S ribosomal RNA.</text>
</comment>
<dbReference type="NCBIfam" id="NF004123">
    <property type="entry name" value="PRK05610.1"/>
    <property type="match status" value="1"/>
</dbReference>
<dbReference type="GO" id="GO:0019843">
    <property type="term" value="F:rRNA binding"/>
    <property type="evidence" value="ECO:0007669"/>
    <property type="project" value="UniProtKB-KW"/>
</dbReference>
<dbReference type="SUPFAM" id="SSF50249">
    <property type="entry name" value="Nucleic acid-binding proteins"/>
    <property type="match status" value="1"/>
</dbReference>
<dbReference type="PANTHER" id="PTHR10744:SF1">
    <property type="entry name" value="SMALL RIBOSOMAL SUBUNIT PROTEIN US17M"/>
    <property type="match status" value="1"/>
</dbReference>
<dbReference type="EMBL" id="JABFUD020000006">
    <property type="protein sequence ID" value="KAI5078987.1"/>
    <property type="molecule type" value="Genomic_DNA"/>
</dbReference>
<evidence type="ECO:0000256" key="1">
    <source>
        <dbReference type="ARBA" id="ARBA00002932"/>
    </source>
</evidence>
<dbReference type="GO" id="GO:0005840">
    <property type="term" value="C:ribosome"/>
    <property type="evidence" value="ECO:0007669"/>
    <property type="project" value="UniProtKB-KW"/>
</dbReference>
<evidence type="ECO:0000313" key="8">
    <source>
        <dbReference type="EMBL" id="KAI5078987.1"/>
    </source>
</evidence>
<comment type="similarity">
    <text evidence="2">Belongs to the universal ribosomal protein uS17 family.</text>
</comment>
<dbReference type="Proteomes" id="UP000886520">
    <property type="component" value="Chromosome 6"/>
</dbReference>
<accession>A0A9D4V4U6</accession>
<reference evidence="8" key="1">
    <citation type="submission" date="2021-01" db="EMBL/GenBank/DDBJ databases">
        <title>Adiantum capillus-veneris genome.</title>
        <authorList>
            <person name="Fang Y."/>
            <person name="Liao Q."/>
        </authorList>
    </citation>
    <scope>NUCLEOTIDE SEQUENCE</scope>
    <source>
        <strain evidence="8">H3</strain>
        <tissue evidence="8">Leaf</tissue>
    </source>
</reference>
<dbReference type="AlphaFoldDB" id="A0A9D4V4U6"/>
<comment type="caution">
    <text evidence="8">The sequence shown here is derived from an EMBL/GenBank/DDBJ whole genome shotgun (WGS) entry which is preliminary data.</text>
</comment>
<dbReference type="CDD" id="cd00364">
    <property type="entry name" value="Ribosomal_uS17"/>
    <property type="match status" value="1"/>
</dbReference>
<feature type="non-terminal residue" evidence="8">
    <location>
        <position position="1"/>
    </location>
</feature>
<dbReference type="InterPro" id="IPR000266">
    <property type="entry name" value="Ribosomal_uS17"/>
</dbReference>
<dbReference type="GO" id="GO:0006412">
    <property type="term" value="P:translation"/>
    <property type="evidence" value="ECO:0007669"/>
    <property type="project" value="InterPro"/>
</dbReference>
<evidence type="ECO:0000256" key="6">
    <source>
        <dbReference type="ARBA" id="ARBA00023274"/>
    </source>
</evidence>
<sequence>TTSRLLKKYVLCCNAARRPRSEELEVNTKHSADFRERSQSNMKPIIGVVLSNRMQKSVVVASYHFWEDTVHKKKVQRRTKLMAHDENNECNIGDWVRLDPSRPLSRRKRWIVAEIVKKEKVYVRPTEDSFQGSTQNSAPAAP</sequence>
<name>A0A9D4V4U6_ADICA</name>
<organism evidence="8 9">
    <name type="scientific">Adiantum capillus-veneris</name>
    <name type="common">Maidenhair fern</name>
    <dbReference type="NCBI Taxonomy" id="13818"/>
    <lineage>
        <taxon>Eukaryota</taxon>
        <taxon>Viridiplantae</taxon>
        <taxon>Streptophyta</taxon>
        <taxon>Embryophyta</taxon>
        <taxon>Tracheophyta</taxon>
        <taxon>Polypodiopsida</taxon>
        <taxon>Polypodiidae</taxon>
        <taxon>Polypodiales</taxon>
        <taxon>Pteridineae</taxon>
        <taxon>Pteridaceae</taxon>
        <taxon>Vittarioideae</taxon>
        <taxon>Adiantum</taxon>
    </lineage>
</organism>
<dbReference type="InterPro" id="IPR012340">
    <property type="entry name" value="NA-bd_OB-fold"/>
</dbReference>
<dbReference type="Pfam" id="PF00366">
    <property type="entry name" value="Ribosomal_S17"/>
    <property type="match status" value="1"/>
</dbReference>
<dbReference type="PANTHER" id="PTHR10744">
    <property type="entry name" value="40S RIBOSOMAL PROTEIN S11 FAMILY MEMBER"/>
    <property type="match status" value="1"/>
</dbReference>
<dbReference type="GO" id="GO:0003735">
    <property type="term" value="F:structural constituent of ribosome"/>
    <property type="evidence" value="ECO:0007669"/>
    <property type="project" value="InterPro"/>
</dbReference>